<dbReference type="AlphaFoldDB" id="C8X9D9"/>
<accession>C8X9D9</accession>
<proteinExistence type="predicted"/>
<dbReference type="SUPFAM" id="SSF69593">
    <property type="entry name" value="Glycerol-3-phosphate (1)-acyltransferase"/>
    <property type="match status" value="1"/>
</dbReference>
<dbReference type="HOGENOM" id="CLU_027938_4_1_11"/>
<organism evidence="4 5">
    <name type="scientific">Nakamurella multipartita (strain ATCC 700099 / DSM 44233 / CIP 104796 / JCM 9543 / NBRC 105858 / Y-104)</name>
    <name type="common">Microsphaera multipartita</name>
    <dbReference type="NCBI Taxonomy" id="479431"/>
    <lineage>
        <taxon>Bacteria</taxon>
        <taxon>Bacillati</taxon>
        <taxon>Actinomycetota</taxon>
        <taxon>Actinomycetes</taxon>
        <taxon>Nakamurellales</taxon>
        <taxon>Nakamurellaceae</taxon>
        <taxon>Nakamurella</taxon>
    </lineage>
</organism>
<dbReference type="SMART" id="SM00563">
    <property type="entry name" value="PlsC"/>
    <property type="match status" value="1"/>
</dbReference>
<dbReference type="RefSeq" id="WP_015746123.1">
    <property type="nucleotide sequence ID" value="NC_013235.1"/>
</dbReference>
<dbReference type="GO" id="GO:0003841">
    <property type="term" value="F:1-acylglycerol-3-phosphate O-acyltransferase activity"/>
    <property type="evidence" value="ECO:0007669"/>
    <property type="project" value="TreeGrafter"/>
</dbReference>
<dbReference type="InterPro" id="IPR002123">
    <property type="entry name" value="Plipid/glycerol_acylTrfase"/>
</dbReference>
<evidence type="ECO:0000259" key="3">
    <source>
        <dbReference type="SMART" id="SM00563"/>
    </source>
</evidence>
<feature type="domain" description="Phospholipid/glycerol acyltransferase" evidence="3">
    <location>
        <begin position="58"/>
        <end position="177"/>
    </location>
</feature>
<dbReference type="GO" id="GO:0005886">
    <property type="term" value="C:plasma membrane"/>
    <property type="evidence" value="ECO:0007669"/>
    <property type="project" value="TreeGrafter"/>
</dbReference>
<dbReference type="Pfam" id="PF01553">
    <property type="entry name" value="Acyltransferase"/>
    <property type="match status" value="1"/>
</dbReference>
<evidence type="ECO:0000256" key="2">
    <source>
        <dbReference type="ARBA" id="ARBA00023315"/>
    </source>
</evidence>
<gene>
    <name evidence="4" type="ordered locus">Namu_0795</name>
</gene>
<name>C8X9D9_NAKMY</name>
<dbReference type="Proteomes" id="UP000002218">
    <property type="component" value="Chromosome"/>
</dbReference>
<dbReference type="PANTHER" id="PTHR10434">
    <property type="entry name" value="1-ACYL-SN-GLYCEROL-3-PHOSPHATE ACYLTRANSFERASE"/>
    <property type="match status" value="1"/>
</dbReference>
<dbReference type="STRING" id="479431.Namu_0795"/>
<keyword evidence="1 4" id="KW-0808">Transferase</keyword>
<dbReference type="OrthoDB" id="9806008at2"/>
<keyword evidence="5" id="KW-1185">Reference proteome</keyword>
<dbReference type="EMBL" id="CP001737">
    <property type="protein sequence ID" value="ACV77207.1"/>
    <property type="molecule type" value="Genomic_DNA"/>
</dbReference>
<protein>
    <submittedName>
        <fullName evidence="4">Phospholipid/glycerol acyltransferase</fullName>
    </submittedName>
</protein>
<dbReference type="eggNOG" id="COG0204">
    <property type="taxonomic scope" value="Bacteria"/>
</dbReference>
<keyword evidence="2 4" id="KW-0012">Acyltransferase</keyword>
<dbReference type="CDD" id="cd07989">
    <property type="entry name" value="LPLAT_AGPAT-like"/>
    <property type="match status" value="1"/>
</dbReference>
<reference evidence="4 5" key="2">
    <citation type="journal article" date="2010" name="Stand. Genomic Sci.">
        <title>Complete genome sequence of Nakamurella multipartita type strain (Y-104).</title>
        <authorList>
            <person name="Tice H."/>
            <person name="Mayilraj S."/>
            <person name="Sims D."/>
            <person name="Lapidus A."/>
            <person name="Nolan M."/>
            <person name="Lucas S."/>
            <person name="Glavina Del Rio T."/>
            <person name="Copeland A."/>
            <person name="Cheng J.F."/>
            <person name="Meincke L."/>
            <person name="Bruce D."/>
            <person name="Goodwin L."/>
            <person name="Pitluck S."/>
            <person name="Ivanova N."/>
            <person name="Mavromatis K."/>
            <person name="Ovchinnikova G."/>
            <person name="Pati A."/>
            <person name="Chen A."/>
            <person name="Palaniappan K."/>
            <person name="Land M."/>
            <person name="Hauser L."/>
            <person name="Chang Y.J."/>
            <person name="Jeffries C.D."/>
            <person name="Detter J.C."/>
            <person name="Brettin T."/>
            <person name="Rohde M."/>
            <person name="Goker M."/>
            <person name="Bristow J."/>
            <person name="Eisen J.A."/>
            <person name="Markowitz V."/>
            <person name="Hugenholtz P."/>
            <person name="Kyrpides N.C."/>
            <person name="Klenk H.P."/>
            <person name="Chen F."/>
        </authorList>
    </citation>
    <scope>NUCLEOTIDE SEQUENCE [LARGE SCALE GENOMIC DNA]</scope>
    <source>
        <strain evidence="5">ATCC 700099 / DSM 44233 / CIP 104796 / JCM 9543 / NBRC 105858 / Y-104</strain>
    </source>
</reference>
<reference evidence="5" key="1">
    <citation type="submission" date="2009-09" db="EMBL/GenBank/DDBJ databases">
        <title>The complete genome of Nakamurella multipartita DSM 44233.</title>
        <authorList>
            <consortium name="US DOE Joint Genome Institute (JGI-PGF)"/>
            <person name="Lucas S."/>
            <person name="Copeland A."/>
            <person name="Lapidus A."/>
            <person name="Glavina del Rio T."/>
            <person name="Dalin E."/>
            <person name="Tice H."/>
            <person name="Bruce D."/>
            <person name="Goodwin L."/>
            <person name="Pitluck S."/>
            <person name="Kyrpides N."/>
            <person name="Mavromatis K."/>
            <person name="Ivanova N."/>
            <person name="Ovchinnikova G."/>
            <person name="Sims D."/>
            <person name="Meincke L."/>
            <person name="Brettin T."/>
            <person name="Detter J.C."/>
            <person name="Han C."/>
            <person name="Larimer F."/>
            <person name="Land M."/>
            <person name="Hauser L."/>
            <person name="Markowitz V."/>
            <person name="Cheng J.-F."/>
            <person name="Hugenholtz P."/>
            <person name="Woyke T."/>
            <person name="Wu D."/>
            <person name="Klenk H.-P."/>
            <person name="Eisen J.A."/>
        </authorList>
    </citation>
    <scope>NUCLEOTIDE SEQUENCE [LARGE SCALE GENOMIC DNA]</scope>
    <source>
        <strain evidence="5">ATCC 700099 / DSM 44233 / CIP 104796 / JCM 9543 / NBRC 105858 / Y-104</strain>
    </source>
</reference>
<evidence type="ECO:0000256" key="1">
    <source>
        <dbReference type="ARBA" id="ARBA00022679"/>
    </source>
</evidence>
<dbReference type="KEGG" id="nml:Namu_0795"/>
<dbReference type="GO" id="GO:0006654">
    <property type="term" value="P:phosphatidic acid biosynthetic process"/>
    <property type="evidence" value="ECO:0007669"/>
    <property type="project" value="TreeGrafter"/>
</dbReference>
<dbReference type="PANTHER" id="PTHR10434:SF55">
    <property type="entry name" value="POSSIBLE ACYLTRANSFERASE"/>
    <property type="match status" value="1"/>
</dbReference>
<evidence type="ECO:0000313" key="4">
    <source>
        <dbReference type="EMBL" id="ACV77207.1"/>
    </source>
</evidence>
<sequence length="246" mass="26845">MNDPPARRSRPRILDAVHWPRERPVRTIIAFLGIALGAKIVHRVHFERGDHIPATGPAIIVANHISETETLALARLVTGHHRFPHFLTKAEVFSWPVVGWIMRSARQIPVIRGTARAGESLTAAAKTLQRGQVVCLYPEGTRTRQPDLRPGPAKTGAARLALAHPDAPVIPVGLWGPRPGSKQLWRRHAVRLVVGEPVDLSAWAGRDQDPAAVRAATEVIMARILRLTETARGAAFEPLDPGPVDG</sequence>
<evidence type="ECO:0000313" key="5">
    <source>
        <dbReference type="Proteomes" id="UP000002218"/>
    </source>
</evidence>
<dbReference type="FunCoup" id="C8X9D9">
    <property type="interactions" value="126"/>
</dbReference>
<dbReference type="InParanoid" id="C8X9D9"/>